<evidence type="ECO:0000313" key="2">
    <source>
        <dbReference type="Proteomes" id="UP000050898"/>
    </source>
</evidence>
<reference evidence="1 2" key="1">
    <citation type="journal article" date="2015" name="Genome Announc.">
        <title>Expanding the biotechnology potential of lactobacilli through comparative genomics of 213 strains and associated genera.</title>
        <authorList>
            <person name="Sun Z."/>
            <person name="Harris H.M."/>
            <person name="McCann A."/>
            <person name="Guo C."/>
            <person name="Argimon S."/>
            <person name="Zhang W."/>
            <person name="Yang X."/>
            <person name="Jeffery I.B."/>
            <person name="Cooney J.C."/>
            <person name="Kagawa T.F."/>
            <person name="Liu W."/>
            <person name="Song Y."/>
            <person name="Salvetti E."/>
            <person name="Wrobel A."/>
            <person name="Rasinkangas P."/>
            <person name="Parkhill J."/>
            <person name="Rea M.C."/>
            <person name="O'Sullivan O."/>
            <person name="Ritari J."/>
            <person name="Douillard F.P."/>
            <person name="Paul Ross R."/>
            <person name="Yang R."/>
            <person name="Briner A.E."/>
            <person name="Felis G.E."/>
            <person name="de Vos W.M."/>
            <person name="Barrangou R."/>
            <person name="Klaenhammer T.R."/>
            <person name="Caufield P.W."/>
            <person name="Cui Y."/>
            <person name="Zhang H."/>
            <person name="O'Toole P.W."/>
        </authorList>
    </citation>
    <scope>NUCLEOTIDE SEQUENCE [LARGE SCALE GENOMIC DNA]</scope>
    <source>
        <strain evidence="1 2">DSM 20444</strain>
    </source>
</reference>
<dbReference type="EMBL" id="AYYH01000027">
    <property type="protein sequence ID" value="KRN09348.1"/>
    <property type="molecule type" value="Genomic_DNA"/>
</dbReference>
<sequence length="203" mass="23323">MKHYEIGDKVVVEIKGMRDIDSISNVASYAILKDYNMFGDDLVISDEAILGKVEDFTPKPEKIRMTVEEKKEFDDLCSIKSRLDIGEIMSTIIPRKYDTLNKRLYYQELQNGNIKKQIEFVKALEHPELIEVEHEFKIGNSVIVDTDDFKALGIIVGTGVCKCFKVLFKSGLVSSVFYKKMKLVKENAIDWEDQNGERQKEEA</sequence>
<organism evidence="1 2">
    <name type="scientific">Liquorilactobacillus mali KCTC 3596 = DSM 20444</name>
    <dbReference type="NCBI Taxonomy" id="1046596"/>
    <lineage>
        <taxon>Bacteria</taxon>
        <taxon>Bacillati</taxon>
        <taxon>Bacillota</taxon>
        <taxon>Bacilli</taxon>
        <taxon>Lactobacillales</taxon>
        <taxon>Lactobacillaceae</taxon>
        <taxon>Liquorilactobacillus</taxon>
    </lineage>
</organism>
<comment type="caution">
    <text evidence="1">The sequence shown here is derived from an EMBL/GenBank/DDBJ whole genome shotgun (WGS) entry which is preliminary data.</text>
</comment>
<dbReference type="RefSeq" id="WP_010078276.1">
    <property type="nucleotide sequence ID" value="NZ_AYYH01000027.1"/>
</dbReference>
<accession>A0A0R2EBM8</accession>
<protein>
    <submittedName>
        <fullName evidence="1">Uncharacterized protein</fullName>
    </submittedName>
</protein>
<dbReference type="PATRIC" id="fig|1046596.6.peg.1150"/>
<name>A0A0R2EBM8_9LACO</name>
<dbReference type="Proteomes" id="UP000050898">
    <property type="component" value="Unassembled WGS sequence"/>
</dbReference>
<proteinExistence type="predicted"/>
<dbReference type="AlphaFoldDB" id="A0A0R2EBM8"/>
<evidence type="ECO:0000313" key="1">
    <source>
        <dbReference type="EMBL" id="KRN09348.1"/>
    </source>
</evidence>
<gene>
    <name evidence="1" type="ORF">FD00_GL001070</name>
</gene>
<keyword evidence="2" id="KW-1185">Reference proteome</keyword>